<evidence type="ECO:0000313" key="2">
    <source>
        <dbReference type="Proteomes" id="UP001148838"/>
    </source>
</evidence>
<sequence>MAGLCEGDNEPPDPLKAMTYGLSSELGNAIRRRENPPDTSPYDFDLFSKMELPLRGVHFRTRQAIIAGVEQSVRKLVQEDVVDGIRRLPEVWRRVLHVGGDYF</sequence>
<dbReference type="Gene3D" id="3.30.420.10">
    <property type="entry name" value="Ribonuclease H-like superfamily/Ribonuclease H"/>
    <property type="match status" value="1"/>
</dbReference>
<name>A0ABQ8SEI2_PERAM</name>
<accession>A0ABQ8SEI2</accession>
<organism evidence="1 2">
    <name type="scientific">Periplaneta americana</name>
    <name type="common">American cockroach</name>
    <name type="synonym">Blatta americana</name>
    <dbReference type="NCBI Taxonomy" id="6978"/>
    <lineage>
        <taxon>Eukaryota</taxon>
        <taxon>Metazoa</taxon>
        <taxon>Ecdysozoa</taxon>
        <taxon>Arthropoda</taxon>
        <taxon>Hexapoda</taxon>
        <taxon>Insecta</taxon>
        <taxon>Pterygota</taxon>
        <taxon>Neoptera</taxon>
        <taxon>Polyneoptera</taxon>
        <taxon>Dictyoptera</taxon>
        <taxon>Blattodea</taxon>
        <taxon>Blattoidea</taxon>
        <taxon>Blattidae</taxon>
        <taxon>Blattinae</taxon>
        <taxon>Periplaneta</taxon>
    </lineage>
</organism>
<gene>
    <name evidence="1" type="ORF">ANN_20726</name>
</gene>
<dbReference type="EMBL" id="JAJSOF020000029">
    <property type="protein sequence ID" value="KAJ4432111.1"/>
    <property type="molecule type" value="Genomic_DNA"/>
</dbReference>
<protein>
    <submittedName>
        <fullName evidence="1">Uncharacterized protein</fullName>
    </submittedName>
</protein>
<reference evidence="1 2" key="1">
    <citation type="journal article" date="2022" name="Allergy">
        <title>Genome assembly and annotation of Periplaneta americana reveal a comprehensive cockroach allergen profile.</title>
        <authorList>
            <person name="Wang L."/>
            <person name="Xiong Q."/>
            <person name="Saelim N."/>
            <person name="Wang L."/>
            <person name="Nong W."/>
            <person name="Wan A.T."/>
            <person name="Shi M."/>
            <person name="Liu X."/>
            <person name="Cao Q."/>
            <person name="Hui J.H.L."/>
            <person name="Sookrung N."/>
            <person name="Leung T.F."/>
            <person name="Tungtrongchitr A."/>
            <person name="Tsui S.K.W."/>
        </authorList>
    </citation>
    <scope>NUCLEOTIDE SEQUENCE [LARGE SCALE GENOMIC DNA]</scope>
    <source>
        <strain evidence="1">PWHHKU_190912</strain>
    </source>
</reference>
<dbReference type="InterPro" id="IPR036397">
    <property type="entry name" value="RNaseH_sf"/>
</dbReference>
<dbReference type="Proteomes" id="UP001148838">
    <property type="component" value="Unassembled WGS sequence"/>
</dbReference>
<keyword evidence="2" id="KW-1185">Reference proteome</keyword>
<evidence type="ECO:0000313" key="1">
    <source>
        <dbReference type="EMBL" id="KAJ4432111.1"/>
    </source>
</evidence>
<proteinExistence type="predicted"/>
<comment type="caution">
    <text evidence="1">The sequence shown here is derived from an EMBL/GenBank/DDBJ whole genome shotgun (WGS) entry which is preliminary data.</text>
</comment>